<gene>
    <name evidence="2" type="ORF">EW026_g7710</name>
</gene>
<evidence type="ECO:0000256" key="1">
    <source>
        <dbReference type="SAM" id="MobiDB-lite"/>
    </source>
</evidence>
<accession>A0A4S4K6V8</accession>
<protein>
    <submittedName>
        <fullName evidence="2">Uncharacterized protein</fullName>
    </submittedName>
</protein>
<keyword evidence="3" id="KW-1185">Reference proteome</keyword>
<comment type="caution">
    <text evidence="2">The sequence shown here is derived from an EMBL/GenBank/DDBJ whole genome shotgun (WGS) entry which is preliminary data.</text>
</comment>
<dbReference type="Proteomes" id="UP000309038">
    <property type="component" value="Unassembled WGS sequence"/>
</dbReference>
<dbReference type="AlphaFoldDB" id="A0A4S4K6V8"/>
<sequence length="286" mass="32467">MQRSFISSQNYKALDALCDAFVKLVIVHREHYPALPFLPWQHGSLPIEKFFAISRKFFPNFTFAEFVGVIRHVLLRETALLNLARQEQLTPDELKTYRVRVTRSQIAEAADLAWDEVLALLQEPLHFVKLPTLPLIYNNDAKSRRTQVAGYTKGDDSGDESQESDDDGLADEREALRTITDSEHSELGSTLPDDIRQSTDLFYASRLSSLMKDVENEESVVARQESDSDPTSRTVIQPQLANLLNEDPIPDRLEDILRVTAIIRKDKTLDVSAVVRLRSIRKLSGC</sequence>
<name>A0A4S4K6V8_9APHY</name>
<proteinExistence type="predicted"/>
<feature type="region of interest" description="Disordered" evidence="1">
    <location>
        <begin position="147"/>
        <end position="169"/>
    </location>
</feature>
<evidence type="ECO:0000313" key="2">
    <source>
        <dbReference type="EMBL" id="THG93554.1"/>
    </source>
</evidence>
<reference evidence="2 3" key="1">
    <citation type="submission" date="2019-02" db="EMBL/GenBank/DDBJ databases">
        <title>Genome sequencing of the rare red list fungi Phlebia centrifuga.</title>
        <authorList>
            <person name="Buettner E."/>
            <person name="Kellner H."/>
        </authorList>
    </citation>
    <scope>NUCLEOTIDE SEQUENCE [LARGE SCALE GENOMIC DNA]</scope>
    <source>
        <strain evidence="2 3">DSM 108282</strain>
    </source>
</reference>
<feature type="compositionally biased region" description="Acidic residues" evidence="1">
    <location>
        <begin position="157"/>
        <end position="169"/>
    </location>
</feature>
<dbReference type="EMBL" id="SGPJ01000629">
    <property type="protein sequence ID" value="THG93554.1"/>
    <property type="molecule type" value="Genomic_DNA"/>
</dbReference>
<organism evidence="2 3">
    <name type="scientific">Hermanssonia centrifuga</name>
    <dbReference type="NCBI Taxonomy" id="98765"/>
    <lineage>
        <taxon>Eukaryota</taxon>
        <taxon>Fungi</taxon>
        <taxon>Dikarya</taxon>
        <taxon>Basidiomycota</taxon>
        <taxon>Agaricomycotina</taxon>
        <taxon>Agaricomycetes</taxon>
        <taxon>Polyporales</taxon>
        <taxon>Meruliaceae</taxon>
        <taxon>Hermanssonia</taxon>
    </lineage>
</organism>
<evidence type="ECO:0000313" key="3">
    <source>
        <dbReference type="Proteomes" id="UP000309038"/>
    </source>
</evidence>